<protein>
    <submittedName>
        <fullName evidence="1">Uncharacterized protein</fullName>
    </submittedName>
</protein>
<dbReference type="Proteomes" id="UP000242381">
    <property type="component" value="Unassembled WGS sequence"/>
</dbReference>
<gene>
    <name evidence="1" type="ORF">BCV71DRAFT_245060</name>
</gene>
<dbReference type="OMA" id="NHCIISQ"/>
<evidence type="ECO:0000313" key="1">
    <source>
        <dbReference type="EMBL" id="ORE15696.1"/>
    </source>
</evidence>
<dbReference type="AlphaFoldDB" id="A0A1X0RUJ1"/>
<organism evidence="1 2">
    <name type="scientific">Rhizopus microsporus</name>
    <dbReference type="NCBI Taxonomy" id="58291"/>
    <lineage>
        <taxon>Eukaryota</taxon>
        <taxon>Fungi</taxon>
        <taxon>Fungi incertae sedis</taxon>
        <taxon>Mucoromycota</taxon>
        <taxon>Mucoromycotina</taxon>
        <taxon>Mucoromycetes</taxon>
        <taxon>Mucorales</taxon>
        <taxon>Mucorineae</taxon>
        <taxon>Rhizopodaceae</taxon>
        <taxon>Rhizopus</taxon>
    </lineage>
</organism>
<name>A0A1X0RUJ1_RHIZD</name>
<accession>A0A1X0RUJ1</accession>
<dbReference type="EMBL" id="KV921413">
    <property type="protein sequence ID" value="ORE15696.1"/>
    <property type="molecule type" value="Genomic_DNA"/>
</dbReference>
<evidence type="ECO:0000313" key="2">
    <source>
        <dbReference type="Proteomes" id="UP000242381"/>
    </source>
</evidence>
<proteinExistence type="predicted"/>
<dbReference type="VEuPathDB" id="FungiDB:BCV72DRAFT_254031"/>
<reference evidence="1 2" key="1">
    <citation type="journal article" date="2016" name="Proc. Natl. Acad. Sci. U.S.A.">
        <title>Lipid metabolic changes in an early divergent fungus govern the establishment of a mutualistic symbiosis with endobacteria.</title>
        <authorList>
            <person name="Lastovetsky O.A."/>
            <person name="Gaspar M.L."/>
            <person name="Mondo S.J."/>
            <person name="LaButti K.M."/>
            <person name="Sandor L."/>
            <person name="Grigoriev I.V."/>
            <person name="Henry S.A."/>
            <person name="Pawlowska T.E."/>
        </authorList>
    </citation>
    <scope>NUCLEOTIDE SEQUENCE [LARGE SCALE GENOMIC DNA]</scope>
    <source>
        <strain evidence="1 2">ATCC 11559</strain>
    </source>
</reference>
<sequence length="308" mass="35187">MPDNYFLDTPVDDWSIKTAFTRIEENNPKNIARENLRLLKSHLYEALKSNDYAIIAAATKLLQDWNHNKRELIPKRNKRAPTYNNNNYGNVFIVQPTNSNVVINECAACSSTITPKKHSLAKQRKKRNDADIGRPGSNWEINQLNVSKVLNTFRQVSIQGAQLRKFLSDSRVLSLSYIFLLSSIDNCALSKLAPQDQKLIMKNLNTKEHLKPVDDEVMNACQKIHHVLNDDDIDRDRAEEAVDEIKSSSPNKSVKLALKIISSILFKLVDNHKSNNQTQGEAILIIENIRPFLNHCIISQLEGVKYEW</sequence>